<feature type="signal peptide" evidence="2">
    <location>
        <begin position="1"/>
        <end position="18"/>
    </location>
</feature>
<dbReference type="AlphaFoldDB" id="A0A8H3ZIR2"/>
<dbReference type="EMBL" id="WNWR01000031">
    <property type="protein sequence ID" value="KAE9993371.1"/>
    <property type="molecule type" value="Genomic_DNA"/>
</dbReference>
<feature type="chain" id="PRO_5044691192" description="Dockerin type 1" evidence="2">
    <location>
        <begin position="19"/>
        <end position="474"/>
    </location>
</feature>
<organism evidence="5 7">
    <name type="scientific">Venturia inaequalis</name>
    <name type="common">Apple scab fungus</name>
    <dbReference type="NCBI Taxonomy" id="5025"/>
    <lineage>
        <taxon>Eukaryota</taxon>
        <taxon>Fungi</taxon>
        <taxon>Dikarya</taxon>
        <taxon>Ascomycota</taxon>
        <taxon>Pezizomycotina</taxon>
        <taxon>Dothideomycetes</taxon>
        <taxon>Pleosporomycetidae</taxon>
        <taxon>Venturiales</taxon>
        <taxon>Venturiaceae</taxon>
        <taxon>Venturia</taxon>
    </lineage>
</organism>
<evidence type="ECO:0008006" key="8">
    <source>
        <dbReference type="Google" id="ProtNLM"/>
    </source>
</evidence>
<dbReference type="Pfam" id="PF19527">
    <property type="entry name" value="DUF6055"/>
    <property type="match status" value="1"/>
</dbReference>
<keyword evidence="2" id="KW-0732">Signal</keyword>
<proteinExistence type="predicted"/>
<dbReference type="SUPFAM" id="SSF55486">
    <property type="entry name" value="Metalloproteases ('zincins'), catalytic domain"/>
    <property type="match status" value="1"/>
</dbReference>
<dbReference type="EMBL" id="WNWS01000026">
    <property type="protein sequence ID" value="KAE9986754.1"/>
    <property type="molecule type" value="Genomic_DNA"/>
</dbReference>
<evidence type="ECO:0000313" key="6">
    <source>
        <dbReference type="Proteomes" id="UP000447873"/>
    </source>
</evidence>
<keyword evidence="7" id="KW-1185">Reference proteome</keyword>
<dbReference type="Proteomes" id="UP000447873">
    <property type="component" value="Unassembled WGS sequence"/>
</dbReference>
<dbReference type="Proteomes" id="UP000433883">
    <property type="component" value="Unassembled WGS sequence"/>
</dbReference>
<evidence type="ECO:0000256" key="2">
    <source>
        <dbReference type="SAM" id="SignalP"/>
    </source>
</evidence>
<comment type="caution">
    <text evidence="5">The sequence shown here is derived from an EMBL/GenBank/DDBJ whole genome shotgun (WGS) entry which is preliminary data.</text>
</comment>
<gene>
    <name evidence="3" type="ORF">BLS_008887</name>
    <name evidence="5" type="ORF">EG327_005357</name>
    <name evidence="4" type="ORF">EG328_004771</name>
</gene>
<accession>A0A8H3ZIR2</accession>
<dbReference type="OrthoDB" id="5319191at2759"/>
<evidence type="ECO:0000256" key="1">
    <source>
        <dbReference type="SAM" id="MobiDB-lite"/>
    </source>
</evidence>
<sequence length="474" mass="51530">MRIASGSILAVFAGIASATPVQNDINTASPVCDANSQVWSTGSMFDIAPVSRITEGMESLPDIDNKHGTPKSTPKAFEGSKVGSTGSTFKESDHFRVHAATSDEQAKKTLAMLEAAYDCFVNDMKWRTSGLSYNAKSDDGYSGPFYKENVFGKSGLGSAAGVMKTDMRTGLSYVEVITRELATPRVTVHEFGHALTYHEKGWVDQGKTGVWWEPVANWFADTYMTSDLCAAARKRGNQPTGQTIIRLDVVISRSHQVLVDGTPNSGNYYESWPFMTYFTNNPDEIEGLGQFALRNMFRRFKRGSNETPLHALSYITTTPVRDIVGKYWARMAFMDIGHAQAKSLFEKSRARLNYANLDGANGSYKPKAARKAKYFGANIIPLKVEGGNVDVKITAAKPFIATLAIRKGGVVKYVECPDGACTSSVGAGEEAMLTIVNAPKELAMYDGFKISGAVAEGLDYELKLTGAKPNLSPT</sequence>
<dbReference type="EMBL" id="WNWQ01000078">
    <property type="protein sequence ID" value="KAE9980305.1"/>
    <property type="molecule type" value="Genomic_DNA"/>
</dbReference>
<evidence type="ECO:0000313" key="3">
    <source>
        <dbReference type="EMBL" id="KAE9980305.1"/>
    </source>
</evidence>
<evidence type="ECO:0000313" key="4">
    <source>
        <dbReference type="EMBL" id="KAE9986754.1"/>
    </source>
</evidence>
<dbReference type="Proteomes" id="UP000490939">
    <property type="component" value="Unassembled WGS sequence"/>
</dbReference>
<name>A0A8H3ZIR2_VENIN</name>
<dbReference type="InterPro" id="IPR045690">
    <property type="entry name" value="DUF6055"/>
</dbReference>
<evidence type="ECO:0000313" key="7">
    <source>
        <dbReference type="Proteomes" id="UP000490939"/>
    </source>
</evidence>
<feature type="region of interest" description="Disordered" evidence="1">
    <location>
        <begin position="64"/>
        <end position="88"/>
    </location>
</feature>
<reference evidence="5 7" key="1">
    <citation type="submission" date="2019-07" db="EMBL/GenBank/DDBJ databases">
        <title>Venturia inaequalis Genome Resource.</title>
        <authorList>
            <person name="Lichtner F.J."/>
        </authorList>
    </citation>
    <scope>NUCLEOTIDE SEQUENCE [LARGE SCALE GENOMIC DNA]</scope>
    <source>
        <strain evidence="4 6">120213</strain>
        <strain evidence="3">Bline_iso_100314</strain>
        <strain evidence="5 7">DMI_063113</strain>
    </source>
</reference>
<evidence type="ECO:0000313" key="5">
    <source>
        <dbReference type="EMBL" id="KAE9993371.1"/>
    </source>
</evidence>
<protein>
    <recommendedName>
        <fullName evidence="8">Dockerin type 1</fullName>
    </recommendedName>
</protein>